<evidence type="ECO:0000313" key="2">
    <source>
        <dbReference type="Proteomes" id="UP000799770"/>
    </source>
</evidence>
<proteinExistence type="predicted"/>
<dbReference type="Proteomes" id="UP000799770">
    <property type="component" value="Unassembled WGS sequence"/>
</dbReference>
<organism evidence="1 2">
    <name type="scientific">Lophiotrema nucula</name>
    <dbReference type="NCBI Taxonomy" id="690887"/>
    <lineage>
        <taxon>Eukaryota</taxon>
        <taxon>Fungi</taxon>
        <taxon>Dikarya</taxon>
        <taxon>Ascomycota</taxon>
        <taxon>Pezizomycotina</taxon>
        <taxon>Dothideomycetes</taxon>
        <taxon>Pleosporomycetidae</taxon>
        <taxon>Pleosporales</taxon>
        <taxon>Lophiotremataceae</taxon>
        <taxon>Lophiotrema</taxon>
    </lineage>
</organism>
<keyword evidence="2" id="KW-1185">Reference proteome</keyword>
<dbReference type="EMBL" id="ML977373">
    <property type="protein sequence ID" value="KAF2105728.1"/>
    <property type="molecule type" value="Genomic_DNA"/>
</dbReference>
<sequence length="64" mass="7381">MSYRQGFLKRINESGRAHNLPESLDSRFHRAHSSTRRKDTCIGGLESTRLQHIKGPQHLLTLIK</sequence>
<protein>
    <submittedName>
        <fullName evidence="1">Uncharacterized protein</fullName>
    </submittedName>
</protein>
<evidence type="ECO:0000313" key="1">
    <source>
        <dbReference type="EMBL" id="KAF2105728.1"/>
    </source>
</evidence>
<accession>A0A6A5YHW1</accession>
<gene>
    <name evidence="1" type="ORF">BDV96DRAFT_357450</name>
</gene>
<name>A0A6A5YHW1_9PLEO</name>
<reference evidence="1" key="1">
    <citation type="journal article" date="2020" name="Stud. Mycol.">
        <title>101 Dothideomycetes genomes: a test case for predicting lifestyles and emergence of pathogens.</title>
        <authorList>
            <person name="Haridas S."/>
            <person name="Albert R."/>
            <person name="Binder M."/>
            <person name="Bloem J."/>
            <person name="Labutti K."/>
            <person name="Salamov A."/>
            <person name="Andreopoulos B."/>
            <person name="Baker S."/>
            <person name="Barry K."/>
            <person name="Bills G."/>
            <person name="Bluhm B."/>
            <person name="Cannon C."/>
            <person name="Castanera R."/>
            <person name="Culley D."/>
            <person name="Daum C."/>
            <person name="Ezra D."/>
            <person name="Gonzalez J."/>
            <person name="Henrissat B."/>
            <person name="Kuo A."/>
            <person name="Liang C."/>
            <person name="Lipzen A."/>
            <person name="Lutzoni F."/>
            <person name="Magnuson J."/>
            <person name="Mondo S."/>
            <person name="Nolan M."/>
            <person name="Ohm R."/>
            <person name="Pangilinan J."/>
            <person name="Park H.-J."/>
            <person name="Ramirez L."/>
            <person name="Alfaro M."/>
            <person name="Sun H."/>
            <person name="Tritt A."/>
            <person name="Yoshinaga Y."/>
            <person name="Zwiers L.-H."/>
            <person name="Turgeon B."/>
            <person name="Goodwin S."/>
            <person name="Spatafora J."/>
            <person name="Crous P."/>
            <person name="Grigoriev I."/>
        </authorList>
    </citation>
    <scope>NUCLEOTIDE SEQUENCE</scope>
    <source>
        <strain evidence="1">CBS 627.86</strain>
    </source>
</reference>
<dbReference type="AlphaFoldDB" id="A0A6A5YHW1"/>